<sequence length="1191" mass="125348">MAAVATPRPLSPITESNVTTPDSSTFFDHSDDDMPLLFHNGRASRKTSSSPDSEDRLPNMPHTSSSRQRQRESDRDMIDDREAASTPRPGSRQGSATPVRMTRFARPHSASSGRLVSAADQAGDRGTKTPTPTPTARPPSPLLHRSLSPGLQTTKVKQASKTAKSTSAVATTPPNLSIPSSPPPHSMLYRSASPRRSSPIASTPSPRPQPAASTRPNPGRSAIPVRTGHPLPSALPVSLLGRPRAASPVVNALSVVVNEETTEGSASAETIKRSATPPAAAISSAPSPHVDAVRPRSASAFASRPPRVDLEVVNAQRSATPNSLPKKPRPVSAQHFTPPLPRPGPMAGTPSARPLSFQGSMPLTRGKSLLEGHSRKAEQGGASLMATLRRGESSIDVSSRAAGIVTSMDRQDRPDRHDRARRTSSMSSHSPGPPGSFTPVDDEATRSASDLPKRRRSLRFSSLISRLGSDAARRLTKSPTPSPLSVVTTLPEMEGDIGPSALRSAVRLSGAFGIPDDGSDTSSVRHYPYHHHRHRRTSDGSIVEGALARVLYPANSDQSGRTVILSDDGEKELDVTPIKKHMSTGTFGQVLLAETTLEPVEMDECGTPELSRSSSEHTTHETHQTVPSTSPCSTFVYPPPPGSSPEILLLLASHMLTTHAATLLRHAETMGEATNTMRAMANESLDWGTRLMEAANANTTLPEPAAALGLVNLQQAHTLPPFSRIGFPPSLGTTAFPTSLTATAQAALDAHTTATQGSRRRASWVPDYPAPPPPTQSVDIALAAAPPTATLTATATASPTLSAPATTALIAQADRLGREGWADLRAAEDVWNRAMEDLRGSMPGVEVGPTSDVIPALDLGQPACPSSSSADEAPPQPCYDDQQEQGGSSAYDSATSLPPAVEPSPAQEQAFSKLSSFQLDTPTLPPPAEIEPPSPLSRPVSSTTQPTPSTSGPASLPSPPRSFATPSLSSPLSQIPTSPSSALSVPSTLSPPSSRHPSLVSMIAAGLELMASVSLDDDDWYSNPIGPHPQSHMHKVDVANAENTEDEHEHSAESGENEMHVHLADAASTTIVIPAAPVQTAVKTPAPTSSPSISPSPTKLDNTPAPSPATTPPPAPAPVAITPATVPTKLLEPAATSGSPDDKNYSFTDMVEVVRRPSNSRRKLSLRNVSDGKDGKDGKKRWFGLRWTTQR</sequence>
<reference evidence="2 3" key="1">
    <citation type="submission" date="2018-11" db="EMBL/GenBank/DDBJ databases">
        <title>Genome sequence of Apiotrichum porosum DSM 27194.</title>
        <authorList>
            <person name="Aliyu H."/>
            <person name="Gorte O."/>
            <person name="Ochsenreither K."/>
        </authorList>
    </citation>
    <scope>NUCLEOTIDE SEQUENCE [LARGE SCALE GENOMIC DNA]</scope>
    <source>
        <strain evidence="2 3">DSM 27194</strain>
    </source>
</reference>
<dbReference type="GeneID" id="39586410"/>
<feature type="compositionally biased region" description="Pro residues" evidence="1">
    <location>
        <begin position="923"/>
        <end position="936"/>
    </location>
</feature>
<dbReference type="AlphaFoldDB" id="A0A427XJK8"/>
<dbReference type="Proteomes" id="UP000279236">
    <property type="component" value="Unassembled WGS sequence"/>
</dbReference>
<feature type="compositionally biased region" description="Low complexity" evidence="1">
    <location>
        <begin position="142"/>
        <end position="179"/>
    </location>
</feature>
<dbReference type="OrthoDB" id="2575033at2759"/>
<feature type="compositionally biased region" description="Polar residues" evidence="1">
    <location>
        <begin position="964"/>
        <end position="975"/>
    </location>
</feature>
<feature type="compositionally biased region" description="Polar residues" evidence="1">
    <location>
        <begin position="624"/>
        <end position="633"/>
    </location>
</feature>
<feature type="region of interest" description="Disordered" evidence="1">
    <location>
        <begin position="389"/>
        <end position="454"/>
    </location>
</feature>
<dbReference type="RefSeq" id="XP_028474091.1">
    <property type="nucleotide sequence ID" value="XM_028617628.1"/>
</dbReference>
<comment type="caution">
    <text evidence="2">The sequence shown here is derived from an EMBL/GenBank/DDBJ whole genome shotgun (WGS) entry which is preliminary data.</text>
</comment>
<dbReference type="EMBL" id="RSCE01000011">
    <property type="protein sequence ID" value="RSH78944.1"/>
    <property type="molecule type" value="Genomic_DNA"/>
</dbReference>
<feature type="region of interest" description="Disordered" evidence="1">
    <location>
        <begin position="1081"/>
        <end position="1191"/>
    </location>
</feature>
<evidence type="ECO:0000313" key="3">
    <source>
        <dbReference type="Proteomes" id="UP000279236"/>
    </source>
</evidence>
<proteinExistence type="predicted"/>
<feature type="compositionally biased region" description="Polar residues" evidence="1">
    <location>
        <begin position="884"/>
        <end position="896"/>
    </location>
</feature>
<name>A0A427XJK8_9TREE</name>
<feature type="compositionally biased region" description="Low complexity" evidence="1">
    <location>
        <begin position="976"/>
        <end position="993"/>
    </location>
</feature>
<feature type="region of interest" description="Disordered" evidence="1">
    <location>
        <begin position="842"/>
        <end position="997"/>
    </location>
</feature>
<gene>
    <name evidence="2" type="ORF">EHS24_001867</name>
</gene>
<organism evidence="2 3">
    <name type="scientific">Apiotrichum porosum</name>
    <dbReference type="NCBI Taxonomy" id="105984"/>
    <lineage>
        <taxon>Eukaryota</taxon>
        <taxon>Fungi</taxon>
        <taxon>Dikarya</taxon>
        <taxon>Basidiomycota</taxon>
        <taxon>Agaricomycotina</taxon>
        <taxon>Tremellomycetes</taxon>
        <taxon>Trichosporonales</taxon>
        <taxon>Trichosporonaceae</taxon>
        <taxon>Apiotrichum</taxon>
    </lineage>
</organism>
<feature type="compositionally biased region" description="Polar residues" evidence="1">
    <location>
        <begin position="906"/>
        <end position="920"/>
    </location>
</feature>
<feature type="region of interest" description="Disordered" evidence="1">
    <location>
        <begin position="605"/>
        <end position="638"/>
    </location>
</feature>
<feature type="compositionally biased region" description="Low complexity" evidence="1">
    <location>
        <begin position="1118"/>
        <end position="1128"/>
    </location>
</feature>
<feature type="compositionally biased region" description="Basic and acidic residues" evidence="1">
    <location>
        <begin position="614"/>
        <end position="623"/>
    </location>
</feature>
<feature type="region of interest" description="Disordered" evidence="1">
    <location>
        <begin position="259"/>
        <end position="366"/>
    </location>
</feature>
<feature type="compositionally biased region" description="Basic and acidic residues" evidence="1">
    <location>
        <begin position="69"/>
        <end position="83"/>
    </location>
</feature>
<feature type="compositionally biased region" description="Basic and acidic residues" evidence="1">
    <location>
        <begin position="409"/>
        <end position="418"/>
    </location>
</feature>
<evidence type="ECO:0000313" key="2">
    <source>
        <dbReference type="EMBL" id="RSH78944.1"/>
    </source>
</evidence>
<feature type="compositionally biased region" description="Low complexity" evidence="1">
    <location>
        <begin position="937"/>
        <end position="955"/>
    </location>
</feature>
<feature type="compositionally biased region" description="Low complexity" evidence="1">
    <location>
        <begin position="263"/>
        <end position="288"/>
    </location>
</feature>
<protein>
    <submittedName>
        <fullName evidence="2">Uncharacterized protein</fullName>
    </submittedName>
</protein>
<evidence type="ECO:0000256" key="1">
    <source>
        <dbReference type="SAM" id="MobiDB-lite"/>
    </source>
</evidence>
<feature type="region of interest" description="Disordered" evidence="1">
    <location>
        <begin position="1"/>
        <end position="238"/>
    </location>
</feature>
<feature type="compositionally biased region" description="Low complexity" evidence="1">
    <location>
        <begin position="190"/>
        <end position="204"/>
    </location>
</feature>
<feature type="compositionally biased region" description="Low complexity" evidence="1">
    <location>
        <begin position="1084"/>
        <end position="1098"/>
    </location>
</feature>
<keyword evidence="3" id="KW-1185">Reference proteome</keyword>
<feature type="compositionally biased region" description="Pro residues" evidence="1">
    <location>
        <begin position="131"/>
        <end position="141"/>
    </location>
</feature>
<accession>A0A427XJK8</accession>
<feature type="compositionally biased region" description="Pro residues" evidence="1">
    <location>
        <begin position="1105"/>
        <end position="1117"/>
    </location>
</feature>